<keyword evidence="3" id="KW-1185">Reference proteome</keyword>
<accession>A0A7R8UDK2</accession>
<feature type="compositionally biased region" description="Basic and acidic residues" evidence="1">
    <location>
        <begin position="37"/>
        <end position="59"/>
    </location>
</feature>
<organism evidence="2 3">
    <name type="scientific">Hermetia illucens</name>
    <name type="common">Black soldier fly</name>
    <dbReference type="NCBI Taxonomy" id="343691"/>
    <lineage>
        <taxon>Eukaryota</taxon>
        <taxon>Metazoa</taxon>
        <taxon>Ecdysozoa</taxon>
        <taxon>Arthropoda</taxon>
        <taxon>Hexapoda</taxon>
        <taxon>Insecta</taxon>
        <taxon>Pterygota</taxon>
        <taxon>Neoptera</taxon>
        <taxon>Endopterygota</taxon>
        <taxon>Diptera</taxon>
        <taxon>Brachycera</taxon>
        <taxon>Stratiomyomorpha</taxon>
        <taxon>Stratiomyidae</taxon>
        <taxon>Hermetiinae</taxon>
        <taxon>Hermetia</taxon>
    </lineage>
</organism>
<evidence type="ECO:0000313" key="2">
    <source>
        <dbReference type="EMBL" id="CAD7078699.1"/>
    </source>
</evidence>
<evidence type="ECO:0000256" key="1">
    <source>
        <dbReference type="SAM" id="MobiDB-lite"/>
    </source>
</evidence>
<name>A0A7R8UDK2_HERIL</name>
<dbReference type="EMBL" id="LR899009">
    <property type="protein sequence ID" value="CAD7078699.1"/>
    <property type="molecule type" value="Genomic_DNA"/>
</dbReference>
<reference evidence="2 3" key="1">
    <citation type="submission" date="2020-11" db="EMBL/GenBank/DDBJ databases">
        <authorList>
            <person name="Wallbank WR R."/>
            <person name="Pardo Diaz C."/>
            <person name="Kozak K."/>
            <person name="Martin S."/>
            <person name="Jiggins C."/>
            <person name="Moest M."/>
            <person name="Warren A I."/>
            <person name="Generalovic N T."/>
            <person name="Byers J.R.P. K."/>
            <person name="Montejo-Kovacevich G."/>
            <person name="Yen C E."/>
        </authorList>
    </citation>
    <scope>NUCLEOTIDE SEQUENCE [LARGE SCALE GENOMIC DNA]</scope>
</reference>
<sequence>MENILKIIKKNDETTDKEEELGAFGRSTKMRRSPQRPVKEATRADIPDETPGRPNKEEASSSGATDRAGMATPLPCSAPVLEVSSVRDASPEQMDLDTNRVEMHSTVLARAEEERLIRKCAAVVKRMRSARSFRETSAKASKTG</sequence>
<evidence type="ECO:0000313" key="3">
    <source>
        <dbReference type="Proteomes" id="UP000594454"/>
    </source>
</evidence>
<dbReference type="AlphaFoldDB" id="A0A7R8UDK2"/>
<feature type="region of interest" description="Disordered" evidence="1">
    <location>
        <begin position="1"/>
        <end position="78"/>
    </location>
</feature>
<gene>
    <name evidence="2" type="ORF">HERILL_LOCUS1953</name>
</gene>
<protein>
    <submittedName>
        <fullName evidence="2">Uncharacterized protein</fullName>
    </submittedName>
</protein>
<proteinExistence type="predicted"/>
<dbReference type="Proteomes" id="UP000594454">
    <property type="component" value="Chromosome 1"/>
</dbReference>
<dbReference type="InParanoid" id="A0A7R8UDK2"/>